<sequence length="87" mass="9232">MRQRRRRPAGTPSVISSPKTGTRKFICTVGRLLYFDQQAVEAFWAARQQDVGTGWLGTAGAGRVTGAGRTGVDRAGSSASGPSRSIH</sequence>
<evidence type="ECO:0000313" key="2">
    <source>
        <dbReference type="EMBL" id="MER6978298.1"/>
    </source>
</evidence>
<evidence type="ECO:0000256" key="1">
    <source>
        <dbReference type="SAM" id="MobiDB-lite"/>
    </source>
</evidence>
<feature type="compositionally biased region" description="Low complexity" evidence="1">
    <location>
        <begin position="74"/>
        <end position="87"/>
    </location>
</feature>
<dbReference type="RefSeq" id="WP_086722543.1">
    <property type="nucleotide sequence ID" value="NZ_MUBM01000011.1"/>
</dbReference>
<proteinExistence type="predicted"/>
<dbReference type="Proteomes" id="UP001458415">
    <property type="component" value="Unassembled WGS sequence"/>
</dbReference>
<feature type="region of interest" description="Disordered" evidence="1">
    <location>
        <begin position="1"/>
        <end position="20"/>
    </location>
</feature>
<keyword evidence="3" id="KW-1185">Reference proteome</keyword>
<feature type="region of interest" description="Disordered" evidence="1">
    <location>
        <begin position="62"/>
        <end position="87"/>
    </location>
</feature>
<gene>
    <name evidence="2" type="ORF">ABT317_15110</name>
</gene>
<organism evidence="2 3">
    <name type="scientific">Streptomyces carpinensis</name>
    <dbReference type="NCBI Taxonomy" id="66369"/>
    <lineage>
        <taxon>Bacteria</taxon>
        <taxon>Bacillati</taxon>
        <taxon>Actinomycetota</taxon>
        <taxon>Actinomycetes</taxon>
        <taxon>Kitasatosporales</taxon>
        <taxon>Streptomycetaceae</taxon>
        <taxon>Streptomyces</taxon>
    </lineage>
</organism>
<accession>A0ABV1W271</accession>
<dbReference type="EMBL" id="JBEPCU010000216">
    <property type="protein sequence ID" value="MER6978298.1"/>
    <property type="molecule type" value="Genomic_DNA"/>
</dbReference>
<name>A0ABV1W271_9ACTN</name>
<evidence type="ECO:0000313" key="3">
    <source>
        <dbReference type="Proteomes" id="UP001458415"/>
    </source>
</evidence>
<comment type="caution">
    <text evidence="2">The sequence shown here is derived from an EMBL/GenBank/DDBJ whole genome shotgun (WGS) entry which is preliminary data.</text>
</comment>
<protein>
    <submittedName>
        <fullName evidence="2">Uncharacterized protein</fullName>
    </submittedName>
</protein>
<reference evidence="2 3" key="1">
    <citation type="submission" date="2024-06" db="EMBL/GenBank/DDBJ databases">
        <title>The Natural Products Discovery Center: Release of the First 8490 Sequenced Strains for Exploring Actinobacteria Biosynthetic Diversity.</title>
        <authorList>
            <person name="Kalkreuter E."/>
            <person name="Kautsar S.A."/>
            <person name="Yang D."/>
            <person name="Bader C.D."/>
            <person name="Teijaro C.N."/>
            <person name="Fluegel L."/>
            <person name="Davis C.M."/>
            <person name="Simpson J.R."/>
            <person name="Lauterbach L."/>
            <person name="Steele A.D."/>
            <person name="Gui C."/>
            <person name="Meng S."/>
            <person name="Li G."/>
            <person name="Viehrig K."/>
            <person name="Ye F."/>
            <person name="Su P."/>
            <person name="Kiefer A.F."/>
            <person name="Nichols A."/>
            <person name="Cepeda A.J."/>
            <person name="Yan W."/>
            <person name="Fan B."/>
            <person name="Jiang Y."/>
            <person name="Adhikari A."/>
            <person name="Zheng C.-J."/>
            <person name="Schuster L."/>
            <person name="Cowan T.M."/>
            <person name="Smanski M.J."/>
            <person name="Chevrette M.G."/>
            <person name="De Carvalho L.P.S."/>
            <person name="Shen B."/>
        </authorList>
    </citation>
    <scope>NUCLEOTIDE SEQUENCE [LARGE SCALE GENOMIC DNA]</scope>
    <source>
        <strain evidence="2 3">NPDC000634</strain>
    </source>
</reference>